<feature type="compositionally biased region" description="Acidic residues" evidence="4">
    <location>
        <begin position="251"/>
        <end position="277"/>
    </location>
</feature>
<reference evidence="5" key="1">
    <citation type="submission" date="2020-11" db="EMBL/GenBank/DDBJ databases">
        <title>Kefir isolates.</title>
        <authorList>
            <person name="Marcisauskas S."/>
            <person name="Kim Y."/>
            <person name="Blasche S."/>
        </authorList>
    </citation>
    <scope>NUCLEOTIDE SEQUENCE</scope>
    <source>
        <strain evidence="5">Olga-1</strain>
    </source>
</reference>
<protein>
    <recommendedName>
        <fullName evidence="7">Vacuolar protein sorting-associated protein 75</fullName>
    </recommendedName>
</protein>
<dbReference type="AlphaFoldDB" id="A0A9P7BEI7"/>
<feature type="coiled-coil region" evidence="3">
    <location>
        <begin position="8"/>
        <end position="35"/>
    </location>
</feature>
<dbReference type="Proteomes" id="UP000697127">
    <property type="component" value="Unassembled WGS sequence"/>
</dbReference>
<dbReference type="Pfam" id="PF00956">
    <property type="entry name" value="NAP"/>
    <property type="match status" value="1"/>
</dbReference>
<evidence type="ECO:0008006" key="7">
    <source>
        <dbReference type="Google" id="ProtNLM"/>
    </source>
</evidence>
<sequence length="293" mass="34708">MVANKNNVEKSFLKLQKLEIEIQKADSQVEQFKNKIFTPIYEQRRKYLSEIPKFWYIVLAQHDDFQEYVSIDDMKYLELINDLYVEFWERPRVFHDDDNDSNNDQEDKIYLPTKGFSITFEFESGDNKDNIIKNQKIIKSFDWVIDPTTGSRKLESKPVKFEWPIELLNINPEIIKKKAKDENRKLSVDEKKRYRQGMRSFFSFFQWTGNKPGKEYRNGEELASLIAEDIFPAALDYYILAAPGINGKEEGGEDEEEEDDDDDEESGEELDLSDSEDSVEHIHQDLKRQKREE</sequence>
<dbReference type="PANTHER" id="PTHR11875">
    <property type="entry name" value="TESTIS-SPECIFIC Y-ENCODED PROTEIN"/>
    <property type="match status" value="1"/>
</dbReference>
<keyword evidence="3" id="KW-0175">Coiled coil</keyword>
<organism evidence="5 6">
    <name type="scientific">Pichia californica</name>
    <dbReference type="NCBI Taxonomy" id="460514"/>
    <lineage>
        <taxon>Eukaryota</taxon>
        <taxon>Fungi</taxon>
        <taxon>Dikarya</taxon>
        <taxon>Ascomycota</taxon>
        <taxon>Saccharomycotina</taxon>
        <taxon>Pichiomycetes</taxon>
        <taxon>Pichiales</taxon>
        <taxon>Pichiaceae</taxon>
        <taxon>Pichia</taxon>
    </lineage>
</organism>
<proteinExistence type="inferred from homology"/>
<comment type="caution">
    <text evidence="5">The sequence shown here is derived from an EMBL/GenBank/DDBJ whole genome shotgun (WGS) entry which is preliminary data.</text>
</comment>
<gene>
    <name evidence="5" type="ORF">C6P40_003555</name>
</gene>
<evidence type="ECO:0000256" key="2">
    <source>
        <dbReference type="RuleBase" id="RU003876"/>
    </source>
</evidence>
<dbReference type="Gene3D" id="3.30.1120.90">
    <property type="entry name" value="Nucleosome assembly protein"/>
    <property type="match status" value="1"/>
</dbReference>
<evidence type="ECO:0000313" key="6">
    <source>
        <dbReference type="Proteomes" id="UP000697127"/>
    </source>
</evidence>
<dbReference type="GO" id="GO:0005634">
    <property type="term" value="C:nucleus"/>
    <property type="evidence" value="ECO:0007669"/>
    <property type="project" value="InterPro"/>
</dbReference>
<dbReference type="InterPro" id="IPR037231">
    <property type="entry name" value="NAP-like_sf"/>
</dbReference>
<dbReference type="EMBL" id="PUHW01000401">
    <property type="protein sequence ID" value="KAG0686704.1"/>
    <property type="molecule type" value="Genomic_DNA"/>
</dbReference>
<name>A0A9P7BEI7_9ASCO</name>
<evidence type="ECO:0000256" key="1">
    <source>
        <dbReference type="ARBA" id="ARBA00009947"/>
    </source>
</evidence>
<feature type="region of interest" description="Disordered" evidence="4">
    <location>
        <begin position="245"/>
        <end position="293"/>
    </location>
</feature>
<comment type="similarity">
    <text evidence="1 2">Belongs to the nucleosome assembly protein (NAP) family.</text>
</comment>
<evidence type="ECO:0000256" key="4">
    <source>
        <dbReference type="SAM" id="MobiDB-lite"/>
    </source>
</evidence>
<accession>A0A9P7BEI7</accession>
<evidence type="ECO:0000256" key="3">
    <source>
        <dbReference type="SAM" id="Coils"/>
    </source>
</evidence>
<evidence type="ECO:0000313" key="5">
    <source>
        <dbReference type="EMBL" id="KAG0686704.1"/>
    </source>
</evidence>
<dbReference type="GO" id="GO:0006334">
    <property type="term" value="P:nucleosome assembly"/>
    <property type="evidence" value="ECO:0007669"/>
    <property type="project" value="InterPro"/>
</dbReference>
<keyword evidence="6" id="KW-1185">Reference proteome</keyword>
<feature type="compositionally biased region" description="Basic and acidic residues" evidence="4">
    <location>
        <begin position="278"/>
        <end position="293"/>
    </location>
</feature>
<dbReference type="InterPro" id="IPR002164">
    <property type="entry name" value="NAP_family"/>
</dbReference>
<dbReference type="SUPFAM" id="SSF143113">
    <property type="entry name" value="NAP-like"/>
    <property type="match status" value="1"/>
</dbReference>